<evidence type="ECO:0000313" key="19">
    <source>
        <dbReference type="Proteomes" id="UP000002586"/>
    </source>
</evidence>
<evidence type="ECO:0000256" key="5">
    <source>
        <dbReference type="ARBA" id="ARBA00005072"/>
    </source>
</evidence>
<dbReference type="InterPro" id="IPR050571">
    <property type="entry name" value="Class-IV_PLP-Dep_Aminotrnsfr"/>
</dbReference>
<keyword evidence="8 17" id="KW-0028">Amino-acid biosynthesis</keyword>
<protein>
    <recommendedName>
        <fullName evidence="17">Branched-chain-amino-acid aminotransferase</fullName>
        <shortName evidence="17">BCAT</shortName>
        <ecNumber evidence="17">2.6.1.42</ecNumber>
    </recommendedName>
</protein>
<dbReference type="GO" id="GO:0009099">
    <property type="term" value="P:L-valine biosynthetic process"/>
    <property type="evidence" value="ECO:0007669"/>
    <property type="project" value="UniProtKB-UniPathway"/>
</dbReference>
<dbReference type="PANTHER" id="PTHR42743">
    <property type="entry name" value="AMINO-ACID AMINOTRANSFERASE"/>
    <property type="match status" value="1"/>
</dbReference>
<dbReference type="GO" id="GO:0005829">
    <property type="term" value="C:cytosol"/>
    <property type="evidence" value="ECO:0007669"/>
    <property type="project" value="TreeGrafter"/>
</dbReference>
<evidence type="ECO:0000256" key="10">
    <source>
        <dbReference type="ARBA" id="ARBA00022898"/>
    </source>
</evidence>
<comment type="catalytic activity">
    <reaction evidence="12 17">
        <text>L-valine + 2-oxoglutarate = 3-methyl-2-oxobutanoate + L-glutamate</text>
        <dbReference type="Rhea" id="RHEA:24813"/>
        <dbReference type="ChEBI" id="CHEBI:11851"/>
        <dbReference type="ChEBI" id="CHEBI:16810"/>
        <dbReference type="ChEBI" id="CHEBI:29985"/>
        <dbReference type="ChEBI" id="CHEBI:57762"/>
        <dbReference type="EC" id="2.6.1.42"/>
    </reaction>
</comment>
<comment type="similarity">
    <text evidence="6 15">Belongs to the class-IV pyridoxal-phosphate-dependent aminotransferase family.</text>
</comment>
<evidence type="ECO:0000256" key="9">
    <source>
        <dbReference type="ARBA" id="ARBA00022679"/>
    </source>
</evidence>
<name>A0L8S8_MAGMM</name>
<keyword evidence="19" id="KW-1185">Reference proteome</keyword>
<evidence type="ECO:0000256" key="15">
    <source>
        <dbReference type="RuleBase" id="RU004106"/>
    </source>
</evidence>
<dbReference type="UniPathway" id="UPA00047">
    <property type="reaction ID" value="UER00058"/>
</dbReference>
<dbReference type="GO" id="GO:0052654">
    <property type="term" value="F:L-leucine-2-oxoglutarate transaminase activity"/>
    <property type="evidence" value="ECO:0007669"/>
    <property type="project" value="RHEA"/>
</dbReference>
<dbReference type="eggNOG" id="COG0115">
    <property type="taxonomic scope" value="Bacteria"/>
</dbReference>
<reference evidence="19" key="1">
    <citation type="journal article" date="2009" name="Appl. Environ. Microbiol.">
        <title>Complete genome sequence of the chemolithoautotrophic marine magnetotactic coccus strain MC-1.</title>
        <authorList>
            <person name="Schubbe S."/>
            <person name="Williams T.J."/>
            <person name="Xie G."/>
            <person name="Kiss H.E."/>
            <person name="Brettin T.S."/>
            <person name="Martinez D."/>
            <person name="Ross C.A."/>
            <person name="Schuler D."/>
            <person name="Cox B.L."/>
            <person name="Nealson K.H."/>
            <person name="Bazylinski D.A."/>
        </authorList>
    </citation>
    <scope>NUCLEOTIDE SEQUENCE [LARGE SCALE GENOMIC DNA]</scope>
    <source>
        <strain evidence="19">ATCC BAA-1437 / JCM 17883 / MC-1</strain>
    </source>
</reference>
<comment type="catalytic activity">
    <reaction evidence="14 17">
        <text>L-leucine + 2-oxoglutarate = 4-methyl-2-oxopentanoate + L-glutamate</text>
        <dbReference type="Rhea" id="RHEA:18321"/>
        <dbReference type="ChEBI" id="CHEBI:16810"/>
        <dbReference type="ChEBI" id="CHEBI:17865"/>
        <dbReference type="ChEBI" id="CHEBI:29985"/>
        <dbReference type="ChEBI" id="CHEBI:57427"/>
        <dbReference type="EC" id="2.6.1.42"/>
    </reaction>
</comment>
<dbReference type="InterPro" id="IPR036038">
    <property type="entry name" value="Aminotransferase-like"/>
</dbReference>
<dbReference type="InterPro" id="IPR043131">
    <property type="entry name" value="BCAT-like_N"/>
</dbReference>
<dbReference type="EMBL" id="CP000471">
    <property type="protein sequence ID" value="ABK44371.1"/>
    <property type="molecule type" value="Genomic_DNA"/>
</dbReference>
<dbReference type="UniPathway" id="UPA00049">
    <property type="reaction ID" value="UER00062"/>
</dbReference>
<dbReference type="OrthoDB" id="21319at2"/>
<dbReference type="SUPFAM" id="SSF56752">
    <property type="entry name" value="D-aminoacid aminotransferase-like PLP-dependent enzymes"/>
    <property type="match status" value="1"/>
</dbReference>
<evidence type="ECO:0000256" key="12">
    <source>
        <dbReference type="ARBA" id="ARBA00048212"/>
    </source>
</evidence>
<proteinExistence type="inferred from homology"/>
<dbReference type="GO" id="GO:0052655">
    <property type="term" value="F:L-valine-2-oxoglutarate transaminase activity"/>
    <property type="evidence" value="ECO:0007669"/>
    <property type="project" value="RHEA"/>
</dbReference>
<dbReference type="GO" id="GO:0009098">
    <property type="term" value="P:L-leucine biosynthetic process"/>
    <property type="evidence" value="ECO:0007669"/>
    <property type="project" value="UniProtKB-UniPathway"/>
</dbReference>
<dbReference type="InterPro" id="IPR018300">
    <property type="entry name" value="Aminotrans_IV_CS"/>
</dbReference>
<dbReference type="PROSITE" id="PS00770">
    <property type="entry name" value="AA_TRANSFER_CLASS_4"/>
    <property type="match status" value="1"/>
</dbReference>
<comment type="cofactor">
    <cofactor evidence="1 16">
        <name>pyridoxal 5'-phosphate</name>
        <dbReference type="ChEBI" id="CHEBI:597326"/>
    </cofactor>
</comment>
<gene>
    <name evidence="17" type="primary">ilvE</name>
    <name evidence="18" type="ordered locus">Mmc1_1863</name>
</gene>
<dbReference type="NCBIfam" id="TIGR01122">
    <property type="entry name" value="ilvE_I"/>
    <property type="match status" value="1"/>
</dbReference>
<evidence type="ECO:0000256" key="1">
    <source>
        <dbReference type="ARBA" id="ARBA00001933"/>
    </source>
</evidence>
<dbReference type="KEGG" id="mgm:Mmc1_1863"/>
<comment type="pathway">
    <text evidence="5 17">Amino-acid biosynthesis; L-leucine biosynthesis; L-leucine from 3-methyl-2-oxobutanoate: step 4/4.</text>
</comment>
<evidence type="ECO:0000256" key="3">
    <source>
        <dbReference type="ARBA" id="ARBA00004824"/>
    </source>
</evidence>
<keyword evidence="11 17" id="KW-0100">Branched-chain amino acid biosynthesis</keyword>
<dbReference type="Gene3D" id="3.20.10.10">
    <property type="entry name" value="D-amino Acid Aminotransferase, subunit A, domain 2"/>
    <property type="match status" value="1"/>
</dbReference>
<keyword evidence="10 16" id="KW-0663">Pyridoxal phosphate</keyword>
<dbReference type="Gene3D" id="3.30.470.10">
    <property type="match status" value="1"/>
</dbReference>
<dbReference type="GO" id="GO:0006532">
    <property type="term" value="P:aspartate biosynthetic process"/>
    <property type="evidence" value="ECO:0007669"/>
    <property type="project" value="TreeGrafter"/>
</dbReference>
<dbReference type="PANTHER" id="PTHR42743:SF11">
    <property type="entry name" value="AMINODEOXYCHORISMATE LYASE"/>
    <property type="match status" value="1"/>
</dbReference>
<organism evidence="18 19">
    <name type="scientific">Magnetococcus marinus (strain ATCC BAA-1437 / JCM 17883 / MC-1)</name>
    <dbReference type="NCBI Taxonomy" id="156889"/>
    <lineage>
        <taxon>Bacteria</taxon>
        <taxon>Pseudomonadati</taxon>
        <taxon>Pseudomonadota</taxon>
        <taxon>Magnetococcia</taxon>
        <taxon>Magnetococcales</taxon>
        <taxon>Magnetococcaceae</taxon>
        <taxon>Magnetococcus</taxon>
    </lineage>
</organism>
<evidence type="ECO:0000256" key="17">
    <source>
        <dbReference type="RuleBase" id="RU364094"/>
    </source>
</evidence>
<dbReference type="HOGENOM" id="CLU_020844_3_1_5"/>
<dbReference type="NCBIfam" id="NF005146">
    <property type="entry name" value="PRK06606.1"/>
    <property type="match status" value="1"/>
</dbReference>
<evidence type="ECO:0000313" key="18">
    <source>
        <dbReference type="EMBL" id="ABK44371.1"/>
    </source>
</evidence>
<sequence>MWDKDGKIWMDGQFVDWRDAKIHVLTHTLHYGMGVFEGIRCYEADQGPAIFRLGEHVERLFKSALILGMEMPYSRDVISQVCQDVIKLNGLKSGYIRPLMYYGAESMGINPAPLKTHGMVAAWAWGAYLGEEGMEKGIRIKTSSYTRHHPNVVMTRAKAVGNYPNSILAKSEALRCGYDEALLLDTEGYVAEGSGENLFLVQGQTLKTPPLDSALNGITRNTVMTIAAEMGLKVVEQRFPRDEVLVSDEAFFTGTAAEVTPIRELDDRQIGPGHAGPVTKEVQKRFFDIVHGRDPKHMGWLTPVI</sequence>
<dbReference type="RefSeq" id="WP_011713515.1">
    <property type="nucleotide sequence ID" value="NC_008576.1"/>
</dbReference>
<dbReference type="InterPro" id="IPR043132">
    <property type="entry name" value="BCAT-like_C"/>
</dbReference>
<evidence type="ECO:0000256" key="16">
    <source>
        <dbReference type="RuleBase" id="RU004516"/>
    </source>
</evidence>
<evidence type="ECO:0000256" key="7">
    <source>
        <dbReference type="ARBA" id="ARBA00022576"/>
    </source>
</evidence>
<reference evidence="18 19" key="2">
    <citation type="journal article" date="2012" name="Int. J. Syst. Evol. Microbiol.">
        <title>Magnetococcus marinus gen. nov., sp. nov., a marine, magnetotactic bacterium that represents a novel lineage (Magnetococcaceae fam. nov.; Magnetococcales ord. nov.) at the base of the Alphaproteobacteria.</title>
        <authorList>
            <person name="Bazylinski D.A."/>
            <person name="Williams T.J."/>
            <person name="Lefevre C.T."/>
            <person name="Berg R.J."/>
            <person name="Zhang C.L."/>
            <person name="Bowser S.S."/>
            <person name="Dean A.J."/>
            <person name="Beveridge T.J."/>
        </authorList>
    </citation>
    <scope>NUCLEOTIDE SEQUENCE [LARGE SCALE GENOMIC DNA]</scope>
    <source>
        <strain evidence="19">ATCC BAA-1437 / JCM 17883 / MC-1</strain>
    </source>
</reference>
<comment type="pathway">
    <text evidence="4 17">Amino-acid biosynthesis; L-valine biosynthesis; L-valine from pyruvate: step 4/4.</text>
</comment>
<dbReference type="STRING" id="156889.Mmc1_1863"/>
<keyword evidence="9 17" id="KW-0808">Transferase</keyword>
<dbReference type="InterPro" id="IPR033939">
    <property type="entry name" value="BCAT_family"/>
</dbReference>
<evidence type="ECO:0000256" key="11">
    <source>
        <dbReference type="ARBA" id="ARBA00023304"/>
    </source>
</evidence>
<dbReference type="CDD" id="cd01557">
    <property type="entry name" value="BCAT_beta_family"/>
    <property type="match status" value="1"/>
</dbReference>
<evidence type="ECO:0000256" key="6">
    <source>
        <dbReference type="ARBA" id="ARBA00009320"/>
    </source>
</evidence>
<dbReference type="AlphaFoldDB" id="A0L8S8"/>
<evidence type="ECO:0000256" key="8">
    <source>
        <dbReference type="ARBA" id="ARBA00022605"/>
    </source>
</evidence>
<comment type="catalytic activity">
    <reaction evidence="13 17">
        <text>L-isoleucine + 2-oxoglutarate = (S)-3-methyl-2-oxopentanoate + L-glutamate</text>
        <dbReference type="Rhea" id="RHEA:24801"/>
        <dbReference type="ChEBI" id="CHEBI:16810"/>
        <dbReference type="ChEBI" id="CHEBI:29985"/>
        <dbReference type="ChEBI" id="CHEBI:35146"/>
        <dbReference type="ChEBI" id="CHEBI:58045"/>
        <dbReference type="EC" id="2.6.1.42"/>
    </reaction>
</comment>
<dbReference type="GO" id="GO:0009097">
    <property type="term" value="P:isoleucine biosynthetic process"/>
    <property type="evidence" value="ECO:0007669"/>
    <property type="project" value="UniProtKB-UniPathway"/>
</dbReference>
<evidence type="ECO:0000256" key="13">
    <source>
        <dbReference type="ARBA" id="ARBA00048798"/>
    </source>
</evidence>
<comment type="pathway">
    <text evidence="3 17">Amino-acid biosynthesis; L-isoleucine biosynthesis; L-isoleucine from 2-oxobutanoate: step 4/4.</text>
</comment>
<dbReference type="UniPathway" id="UPA00048">
    <property type="reaction ID" value="UER00073"/>
</dbReference>
<dbReference type="GO" id="GO:0052656">
    <property type="term" value="F:L-isoleucine-2-oxoglutarate transaminase activity"/>
    <property type="evidence" value="ECO:0007669"/>
    <property type="project" value="RHEA"/>
</dbReference>
<accession>A0L8S8</accession>
<dbReference type="InterPro" id="IPR001544">
    <property type="entry name" value="Aminotrans_IV"/>
</dbReference>
<dbReference type="EC" id="2.6.1.42" evidence="17"/>
<dbReference type="InterPro" id="IPR005785">
    <property type="entry name" value="B_amino_transI"/>
</dbReference>
<evidence type="ECO:0000256" key="2">
    <source>
        <dbReference type="ARBA" id="ARBA00003109"/>
    </source>
</evidence>
<dbReference type="Pfam" id="PF01063">
    <property type="entry name" value="Aminotran_4"/>
    <property type="match status" value="1"/>
</dbReference>
<evidence type="ECO:0000256" key="14">
    <source>
        <dbReference type="ARBA" id="ARBA00049229"/>
    </source>
</evidence>
<dbReference type="FunFam" id="3.20.10.10:FF:000002">
    <property type="entry name" value="D-alanine aminotransferase"/>
    <property type="match status" value="1"/>
</dbReference>
<keyword evidence="7 17" id="KW-0032">Aminotransferase</keyword>
<dbReference type="Proteomes" id="UP000002586">
    <property type="component" value="Chromosome"/>
</dbReference>
<evidence type="ECO:0000256" key="4">
    <source>
        <dbReference type="ARBA" id="ARBA00004931"/>
    </source>
</evidence>
<comment type="function">
    <text evidence="2 17">Acts on leucine, isoleucine and valine.</text>
</comment>